<keyword evidence="13" id="KW-0946">Virion</keyword>
<dbReference type="InterPro" id="IPR022531">
    <property type="entry name" value="L_PA-C-like"/>
</dbReference>
<dbReference type="GO" id="GO:0044177">
    <property type="term" value="C:host cell Golgi apparatus"/>
    <property type="evidence" value="ECO:0007669"/>
    <property type="project" value="UniProtKB-SubCell"/>
</dbReference>
<dbReference type="GeneID" id="65101419"/>
<evidence type="ECO:0000256" key="5">
    <source>
        <dbReference type="ARBA" id="ARBA00004452"/>
    </source>
</evidence>
<comment type="cofactor">
    <cofactor evidence="1">
        <name>Mn(2+)</name>
        <dbReference type="ChEBI" id="CHEBI:29035"/>
    </cofactor>
</comment>
<evidence type="ECO:0000256" key="4">
    <source>
        <dbReference type="ARBA" id="ARBA00004328"/>
    </source>
</evidence>
<dbReference type="KEGG" id="vg:65101419"/>
<feature type="region of interest" description="Disordered" evidence="21">
    <location>
        <begin position="2009"/>
        <end position="2031"/>
    </location>
</feature>
<evidence type="ECO:0000313" key="24">
    <source>
        <dbReference type="Proteomes" id="UP000503027"/>
    </source>
</evidence>
<dbReference type="Pfam" id="PF15518">
    <property type="entry name" value="L_protein_N"/>
    <property type="match status" value="1"/>
</dbReference>
<dbReference type="GO" id="GO:0046872">
    <property type="term" value="F:metal ion binding"/>
    <property type="evidence" value="ECO:0007669"/>
    <property type="project" value="UniProtKB-KW"/>
</dbReference>
<dbReference type="GO" id="GO:0044423">
    <property type="term" value="C:virion component"/>
    <property type="evidence" value="ECO:0007669"/>
    <property type="project" value="UniProtKB-KW"/>
</dbReference>
<evidence type="ECO:0000256" key="21">
    <source>
        <dbReference type="SAM" id="MobiDB-lite"/>
    </source>
</evidence>
<evidence type="ECO:0000256" key="20">
    <source>
        <dbReference type="ARBA" id="ARBA00046037"/>
    </source>
</evidence>
<dbReference type="InterPro" id="IPR029124">
    <property type="entry name" value="L_protein_N"/>
</dbReference>
<sequence>MPTTRLHSLKALAQLTDLVSYKSLYVPGRKTININREQFPAPHISAERSYETVTLKIHLDEGGSEAGSSLHQQGDIVVTVDSAHTFIHDFTFAHLSRETDVKFSKHFPQYNDDFDNYTPDVILSEIGDRTVIIEFATCRATEERALEIAYENKIGKYYMACKNRASQKCKIALLCIVVGYDTIVTNMNIPQLDAEELCLRFSTAVDSYSYMSSRSMLPDLREGDVTTNGMSVQNAFKDIRFNWDVTEEKFPPFSQEMYDGWFTPPDEKYIEQMVYNSFQKVNDDLLYQHFYNLDDIGWKSTRMGWRADAECSWYCYRKSNEKTRMMNTIKSTIPIPGVVLRLCRDPGLNPANMLMKDTIMIDGDSTMSRLWRKVAYELNLGTVSRVEEDREYEEKIMRGEASVMEEHTAKAMRKEFHRLKVSLSEDDRVELAKRGVDGKRFKDHPDVKRNREEKKRGFDLFTDVTMFDCFLEEPFEDFIGWEACALPDYVEQIIEADVESLHAHGFRSEDETPMIDSIKGFWSSPIMRWAFMVTCIGVELAIASKQHCSKDEFIIKKLRDYDLFLLIKPTNSGGPMFVSFAWHTSDVDRYLTETKVFKKFEMLNRWCFTNFHSFKASKIETLVKAASRINNLYWFWREQYEIIPWRIEAKAPHLVDVGKMLKISVMVMMEDKSRTEEIITNLRYIMLEGFVSEPCMPRPQKMIEKLPTVARTLLQVWLIHKSLNAIKRVAKNPFRAEPRERKVVWNNIFNPFTMTKVDDPLRLVNLFYLGYLKNKDEPGEKNSAPALVRKIIEMEAQHPGRYDYLGYGDPPFGKMKTHEYSISFQKLVCQTGLDVLKARWGESIIDSMHIDILNAFGNLTLDRVSTLKASSAFDESWYTYNPDKSYHRKKVIENFQKFITAEHTHIHHVLKECLETIEKKGCMHIDIFKKNQHGGLREIYVLGAEERVVQLALETIARQICKKFSSETLTNPGNKTKIPETHGARARAAIRDLSSQKIETVGTSDDLKTFNQTQHTTKLAFTLIKFTRPELHPFIIRACSLFMRKRIKLDDDLLQILVTNSEIETTDRVLWTLHEAYRGRITPPPKWASVGRSYIETETGMMQGILHFLSSLHHTCLQEWYRLFCMGAYGNIFKTRGSGVVVDVMQSSDDSAVLISYPLSDEETNTRCRVAAAQLFLLKKEFGTYLALYPSVKCTTNTLYFVEFNSEFFFHNNHIRPTLKWVISCDQISEQEALVSRQEELSSALTGVLEGGGSISLCHLCQFGQSILHYTLLGAGVTFLFEKFLLEAKDFKDPSLGFFLMDHPFGAGLAGFKYNLWNQVRGAQLGAVYKVFLTAVKSDTPPEEKERVYRSIETTGCGALASSVTIRHGNRELWKALKERCQVDEDWEKRFDENPEALYRQARTREEVKLKIAEKLHSPGVSASLSRGNSTIKIISSSIYILSRNVITQGSAWMDPDPSVLKQKKPLMRAVLEEKNISLGDYVQVTEEELRSLFPQHDEFCRLKDIMADHQYITGGQSVGMRKTVQTKVVLVQREDFSKVRPEDILTDVWFSFKRSALTKPVLMEMFESLKETIPWIRDTAEETLKASPFLHQHQLRNFISRMDFEGRVVRLVGAPLKAKVETNVATVICRNFFPTWELHMHFDERSKTASQKALSLKHFVALTLSEPLEERAKRDRIRDTLTEFPDLEVVVGGGKTRRNTLALFKDYFVKGRAGAGQFNVSLRTANCGIIGGFTLPQRSRRDDDGRIVYYGTGIWEGSVNGHYVRIKIETIDGKNQLTEAKAYEDNFVRLQLTPFLRQWCRDMGVSNTHRSLNKDGCMVVINFELRTYGTGCPVRLVPSMGYVGDMSYDQMEFRIEGHSMHLLQILGWGRSCKILSYHSRTSDITDEGADMLERIATSSNWSWFKQEPSHSWYTLTSLNYDTYKFHKEIMEKGGRLGNIDIQAYREILKQSAHYTLAMRGFTMHDIPPQTITSGRARDFDKQMWKMIKEGGMSKMFETEQARALLEGAEYEEGEDRQEAGPSTSREDEDRRRIAIGLFPMGVNKGRIMESIDVDLFGEPDHPIIPATLFRHPTLSANCVDNIIGTEMTPTEVTAVLEKWMVTEGLETRAKELLWLLMRDSSKLVSVPKRDPDFEASYKVSEPQLDPSMIG</sequence>
<evidence type="ECO:0000256" key="15">
    <source>
        <dbReference type="ARBA" id="ARBA00023211"/>
    </source>
</evidence>
<dbReference type="Proteomes" id="UP000503027">
    <property type="component" value="Genome"/>
</dbReference>
<comment type="cofactor">
    <cofactor evidence="2">
        <name>Mg(2+)</name>
        <dbReference type="ChEBI" id="CHEBI:18420"/>
    </cofactor>
</comment>
<dbReference type="GO" id="GO:0039694">
    <property type="term" value="P:viral RNA genome replication"/>
    <property type="evidence" value="ECO:0007669"/>
    <property type="project" value="InterPro"/>
</dbReference>
<protein>
    <recommendedName>
        <fullName evidence="7">RNA-directed RNA polymerase L</fullName>
        <ecNumber evidence="6">2.7.7.48</ecNumber>
    </recommendedName>
    <alternativeName>
        <fullName evidence="16">Large structural protein</fullName>
    </alternativeName>
    <alternativeName>
        <fullName evidence="18">Replicase</fullName>
    </alternativeName>
    <alternativeName>
        <fullName evidence="17">Transcriptase</fullName>
    </alternativeName>
</protein>
<evidence type="ECO:0000256" key="2">
    <source>
        <dbReference type="ARBA" id="ARBA00001946"/>
    </source>
</evidence>
<comment type="subcellular location">
    <subcellularLocation>
        <location evidence="3">Host Golgi apparatus</location>
    </subcellularLocation>
    <subcellularLocation>
        <location evidence="5">Host endoplasmic reticulum-Golgi intermediate compartment</location>
    </subcellularLocation>
    <subcellularLocation>
        <location evidence="4">Virion</location>
    </subcellularLocation>
</comment>
<dbReference type="EMBL" id="KM817672">
    <property type="protein sequence ID" value="AJG39242.1"/>
    <property type="molecule type" value="Viral_cRNA"/>
</dbReference>
<evidence type="ECO:0000256" key="13">
    <source>
        <dbReference type="ARBA" id="ARBA00022844"/>
    </source>
</evidence>
<evidence type="ECO:0000256" key="14">
    <source>
        <dbReference type="ARBA" id="ARBA00023184"/>
    </source>
</evidence>
<organism evidence="23 24">
    <name type="scientific">Lihan tick virus</name>
    <dbReference type="NCBI Taxonomy" id="1608056"/>
    <lineage>
        <taxon>Viruses</taxon>
        <taxon>Riboviria</taxon>
        <taxon>Orthornavirae</taxon>
        <taxon>Negarnaviricota</taxon>
        <taxon>Polyploviricotina</taxon>
        <taxon>Bunyaviricetes</taxon>
        <taxon>Hareavirales</taxon>
        <taxon>Phenuiviridae</taxon>
        <taxon>Uukuvirus</taxon>
        <taxon>Uukuvirus lihanense</taxon>
    </lineage>
</organism>
<evidence type="ECO:0000313" key="23">
    <source>
        <dbReference type="EMBL" id="AJG39242.1"/>
    </source>
</evidence>
<keyword evidence="8" id="KW-0808">Transferase</keyword>
<comment type="function">
    <text evidence="20">RNA-dependent RNA polymerase, which is responsible for the replication and transcription of the viral RNA genome using antigenomic RNA as an intermediate. During transcription, synthesizes subgenomic RNAs and assures their capping by a cap-snatching mechanism, which involves the endonuclease activity cleaving the host capped pre-mRNAs. These short capped RNAs are then used as primers for viral transcription. The 3'-end of subgenomic mRNAs molecules are not polyadenylated. During replication, the polymerase binds the 5' and 3' vRNA extremities at distinct sites. In turn, significant conformational changes occur in the polymerase and in vRNA to initiate active RNA synthesis. As a consequence of the use of the same enzyme for both transcription and replication, these mechanisms need to be well coordinated.</text>
</comment>
<keyword evidence="10" id="KW-0378">Hydrolase</keyword>
<name>A0A0B5KTU2_9VIRU</name>
<keyword evidence="12" id="KW-0460">Magnesium</keyword>
<accession>A0A0B5KTU2</accession>
<keyword evidence="14" id="KW-1038">Host endoplasmic reticulum</keyword>
<dbReference type="InterPro" id="IPR007099">
    <property type="entry name" value="RNA-dir_pol_NSvirus"/>
</dbReference>
<evidence type="ECO:0000256" key="1">
    <source>
        <dbReference type="ARBA" id="ARBA00001936"/>
    </source>
</evidence>
<keyword evidence="23" id="KW-0548">Nucleotidyltransferase</keyword>
<evidence type="ECO:0000256" key="3">
    <source>
        <dbReference type="ARBA" id="ARBA00004136"/>
    </source>
</evidence>
<evidence type="ECO:0000256" key="6">
    <source>
        <dbReference type="ARBA" id="ARBA00012494"/>
    </source>
</evidence>
<dbReference type="EC" id="2.7.7.48" evidence="6"/>
<evidence type="ECO:0000256" key="7">
    <source>
        <dbReference type="ARBA" id="ARBA00018602"/>
    </source>
</evidence>
<dbReference type="Pfam" id="PF12603">
    <property type="entry name" value="L_PA-C-like"/>
    <property type="match status" value="1"/>
</dbReference>
<evidence type="ECO:0000256" key="17">
    <source>
        <dbReference type="ARBA" id="ARBA00030436"/>
    </source>
</evidence>
<keyword evidence="9" id="KW-0479">Metal-binding</keyword>
<dbReference type="GO" id="GO:0016787">
    <property type="term" value="F:hydrolase activity"/>
    <property type="evidence" value="ECO:0007669"/>
    <property type="project" value="UniProtKB-KW"/>
</dbReference>
<comment type="similarity">
    <text evidence="19">Belongs to the Bunyavirales RNA polymerase family.</text>
</comment>
<dbReference type="Pfam" id="PF04196">
    <property type="entry name" value="Bunya_RdRp"/>
    <property type="match status" value="1"/>
</dbReference>
<reference evidence="23 24" key="1">
    <citation type="journal article" date="2015" name="Elife">
        <title>Unprecedented genomic diversity of RNA viruses in arthropods reveals the ancestry of negative-sense RNA viruses.</title>
        <authorList>
            <person name="Li C.X."/>
            <person name="Shi M."/>
            <person name="Tian J.H."/>
            <person name="Lin X.D."/>
            <person name="Kang Y.J."/>
            <person name="Chen L.J."/>
            <person name="Qin X.C."/>
            <person name="Xu J."/>
            <person name="Holmes E.C."/>
            <person name="Zhang Y.Z."/>
        </authorList>
    </citation>
    <scope>NUCLEOTIDE SEQUENCE [LARGE SCALE GENOMIC DNA]</scope>
    <source>
        <strain evidence="23 24">LH-1</strain>
    </source>
</reference>
<evidence type="ECO:0000256" key="16">
    <source>
        <dbReference type="ARBA" id="ARBA00030285"/>
    </source>
</evidence>
<evidence type="ECO:0000256" key="10">
    <source>
        <dbReference type="ARBA" id="ARBA00022801"/>
    </source>
</evidence>
<dbReference type="RefSeq" id="YP_010086227.1">
    <property type="nucleotide sequence ID" value="NC_055423.1"/>
</dbReference>
<dbReference type="GO" id="GO:0003968">
    <property type="term" value="F:RNA-directed RNA polymerase activity"/>
    <property type="evidence" value="ECO:0007669"/>
    <property type="project" value="UniProtKB-KW"/>
</dbReference>
<keyword evidence="11" id="KW-1040">Host Golgi apparatus</keyword>
<keyword evidence="24" id="KW-1185">Reference proteome</keyword>
<evidence type="ECO:0000256" key="9">
    <source>
        <dbReference type="ARBA" id="ARBA00022723"/>
    </source>
</evidence>
<evidence type="ECO:0000256" key="8">
    <source>
        <dbReference type="ARBA" id="ARBA00022679"/>
    </source>
</evidence>
<evidence type="ECO:0000256" key="19">
    <source>
        <dbReference type="ARBA" id="ARBA00034123"/>
    </source>
</evidence>
<dbReference type="GO" id="GO:0044172">
    <property type="term" value="C:host cell endoplasmic reticulum-Golgi intermediate compartment"/>
    <property type="evidence" value="ECO:0007669"/>
    <property type="project" value="UniProtKB-SubCell"/>
</dbReference>
<proteinExistence type="inferred from homology"/>
<evidence type="ECO:0000256" key="18">
    <source>
        <dbReference type="ARBA" id="ARBA00031012"/>
    </source>
</evidence>
<feature type="domain" description="RdRp catalytic" evidence="22">
    <location>
        <begin position="990"/>
        <end position="1192"/>
    </location>
</feature>
<gene>
    <name evidence="23" type="primary">L</name>
</gene>
<dbReference type="PROSITE" id="PS50525">
    <property type="entry name" value="RDRP_SSRNA_NEG_SEG"/>
    <property type="match status" value="1"/>
</dbReference>
<evidence type="ECO:0000256" key="11">
    <source>
        <dbReference type="ARBA" id="ARBA00022812"/>
    </source>
</evidence>
<evidence type="ECO:0000256" key="12">
    <source>
        <dbReference type="ARBA" id="ARBA00022842"/>
    </source>
</evidence>
<keyword evidence="15" id="KW-0464">Manganese</keyword>
<evidence type="ECO:0000259" key="22">
    <source>
        <dbReference type="PROSITE" id="PS50525"/>
    </source>
</evidence>
<dbReference type="GO" id="GO:0006351">
    <property type="term" value="P:DNA-templated transcription"/>
    <property type="evidence" value="ECO:0007669"/>
    <property type="project" value="InterPro"/>
</dbReference>
<dbReference type="InterPro" id="IPR007322">
    <property type="entry name" value="RNA_pol_bunyavir"/>
</dbReference>
<keyword evidence="23" id="KW-0696">RNA-directed RNA polymerase</keyword>